<organism evidence="18 19">
    <name type="scientific">Kluyveromyces marxianus (strain DMKU3-1042 / BCC 29191 / NBRC 104275)</name>
    <name type="common">Yeast</name>
    <name type="synonym">Candida kefyr</name>
    <dbReference type="NCBI Taxonomy" id="1003335"/>
    <lineage>
        <taxon>Eukaryota</taxon>
        <taxon>Fungi</taxon>
        <taxon>Dikarya</taxon>
        <taxon>Ascomycota</taxon>
        <taxon>Saccharomycotina</taxon>
        <taxon>Saccharomycetes</taxon>
        <taxon>Saccharomycetales</taxon>
        <taxon>Saccharomycetaceae</taxon>
        <taxon>Kluyveromyces</taxon>
    </lineage>
</organism>
<dbReference type="SMART" id="SM00100">
    <property type="entry name" value="cNMP"/>
    <property type="match status" value="1"/>
</dbReference>
<dbReference type="PANTHER" id="PTHR14226:SF29">
    <property type="entry name" value="NEUROPATHY TARGET ESTERASE SWS"/>
    <property type="match status" value="1"/>
</dbReference>
<evidence type="ECO:0000256" key="5">
    <source>
        <dbReference type="ARBA" id="ARBA00022692"/>
    </source>
</evidence>
<evidence type="ECO:0000256" key="6">
    <source>
        <dbReference type="ARBA" id="ARBA00022737"/>
    </source>
</evidence>
<dbReference type="Proteomes" id="UP000065495">
    <property type="component" value="Chromosome 5"/>
</dbReference>
<feature type="short sequence motif" description="GXSXG" evidence="13">
    <location>
        <begin position="1206"/>
        <end position="1210"/>
    </location>
</feature>
<comment type="function">
    <text evidence="14">Intracellular phospholipase B that catalyzes the double deacylation of phosphatidylcholine (PC) to glycerophosphocholine (GroPCho). Plays an important role in membrane lipid homeostasis.</text>
</comment>
<feature type="compositionally biased region" description="Polar residues" evidence="15">
    <location>
        <begin position="224"/>
        <end position="238"/>
    </location>
</feature>
<feature type="compositionally biased region" description="Basic and acidic residues" evidence="15">
    <location>
        <begin position="609"/>
        <end position="627"/>
    </location>
</feature>
<feature type="region of interest" description="Disordered" evidence="15">
    <location>
        <begin position="416"/>
        <end position="439"/>
    </location>
</feature>
<dbReference type="Gene3D" id="2.60.120.10">
    <property type="entry name" value="Jelly Rolls"/>
    <property type="match status" value="3"/>
</dbReference>
<comment type="catalytic activity">
    <reaction evidence="14">
        <text>a 1-acyl-sn-glycero-3-phosphocholine + H2O = sn-glycerol 3-phosphocholine + a fatty acid + H(+)</text>
        <dbReference type="Rhea" id="RHEA:15177"/>
        <dbReference type="ChEBI" id="CHEBI:15377"/>
        <dbReference type="ChEBI" id="CHEBI:15378"/>
        <dbReference type="ChEBI" id="CHEBI:16870"/>
        <dbReference type="ChEBI" id="CHEBI:28868"/>
        <dbReference type="ChEBI" id="CHEBI:58168"/>
        <dbReference type="EC" id="3.1.1.5"/>
    </reaction>
</comment>
<dbReference type="Pfam" id="PF00027">
    <property type="entry name" value="cNMP_binding"/>
    <property type="match status" value="1"/>
</dbReference>
<dbReference type="InterPro" id="IPR000595">
    <property type="entry name" value="cNMP-bd_dom"/>
</dbReference>
<dbReference type="GO" id="GO:0046470">
    <property type="term" value="P:phosphatidylcholine metabolic process"/>
    <property type="evidence" value="ECO:0007669"/>
    <property type="project" value="InterPro"/>
</dbReference>
<dbReference type="KEGG" id="kmx:KLMA_50177"/>
<evidence type="ECO:0000256" key="8">
    <source>
        <dbReference type="ARBA" id="ARBA00022824"/>
    </source>
</evidence>
<feature type="short sequence motif" description="DGA/G" evidence="13">
    <location>
        <begin position="1326"/>
        <end position="1328"/>
    </location>
</feature>
<feature type="active site" description="Nucleophile" evidence="13">
    <location>
        <position position="1208"/>
    </location>
</feature>
<dbReference type="Gene3D" id="3.40.1090.10">
    <property type="entry name" value="Cytosolic phospholipase A2 catalytic domain"/>
    <property type="match status" value="2"/>
</dbReference>
<dbReference type="GeneID" id="34716789"/>
<dbReference type="PROSITE" id="PS01237">
    <property type="entry name" value="UPF0028"/>
    <property type="match status" value="1"/>
</dbReference>
<accession>W0TDF9</accession>
<dbReference type="InterPro" id="IPR050301">
    <property type="entry name" value="NTE"/>
</dbReference>
<feature type="domain" description="Cyclic nucleotide-binding" evidence="16">
    <location>
        <begin position="651"/>
        <end position="738"/>
    </location>
</feature>
<keyword evidence="9 13" id="KW-0442">Lipid degradation</keyword>
<feature type="domain" description="PNPLA" evidence="17">
    <location>
        <begin position="1175"/>
        <end position="1339"/>
    </location>
</feature>
<dbReference type="EMBL" id="AP012217">
    <property type="protein sequence ID" value="BAO40831.1"/>
    <property type="molecule type" value="Genomic_DNA"/>
</dbReference>
<dbReference type="FunFam" id="3.40.1090.10:FF:000007">
    <property type="entry name" value="Lysophospholipase NTE1"/>
    <property type="match status" value="1"/>
</dbReference>
<evidence type="ECO:0000256" key="14">
    <source>
        <dbReference type="RuleBase" id="RU362043"/>
    </source>
</evidence>
<dbReference type="PROSITE" id="PS51635">
    <property type="entry name" value="PNPLA"/>
    <property type="match status" value="1"/>
</dbReference>
<dbReference type="RefSeq" id="XP_022676646.1">
    <property type="nucleotide sequence ID" value="XM_022820155.1"/>
</dbReference>
<name>W0TDF9_KLUMD</name>
<evidence type="ECO:0000256" key="4">
    <source>
        <dbReference type="ARBA" id="ARBA00018317"/>
    </source>
</evidence>
<evidence type="ECO:0000259" key="16">
    <source>
        <dbReference type="PROSITE" id="PS50042"/>
    </source>
</evidence>
<keyword evidence="11 13" id="KW-0443">Lipid metabolism</keyword>
<dbReference type="EC" id="3.1.1.5" evidence="3 14"/>
<evidence type="ECO:0000256" key="10">
    <source>
        <dbReference type="ARBA" id="ARBA00022989"/>
    </source>
</evidence>
<dbReference type="GO" id="GO:0016042">
    <property type="term" value="P:lipid catabolic process"/>
    <property type="evidence" value="ECO:0007669"/>
    <property type="project" value="UniProtKB-UniRule"/>
</dbReference>
<evidence type="ECO:0000256" key="2">
    <source>
        <dbReference type="ARBA" id="ARBA00006636"/>
    </source>
</evidence>
<dbReference type="InterPro" id="IPR018490">
    <property type="entry name" value="cNMP-bd_dom_sf"/>
</dbReference>
<keyword evidence="12 14" id="KW-0472">Membrane</keyword>
<evidence type="ECO:0000313" key="19">
    <source>
        <dbReference type="Proteomes" id="UP000065495"/>
    </source>
</evidence>
<dbReference type="OrthoDB" id="421051at2759"/>
<protein>
    <recommendedName>
        <fullName evidence="4 14">Lysophospholipase NTE1</fullName>
        <ecNumber evidence="3 14">3.1.1.5</ecNumber>
    </recommendedName>
    <alternativeName>
        <fullName evidence="14">Intracellular phospholipase B</fullName>
    </alternativeName>
</protein>
<sequence length="1479" mass="166846">MWFFSYFLPKVKSILLLQFHITLPLNYLVILLIGTVVFTYLGLRSRILSNYSNLKNDVSDENNINRTEYIDASSAPFLLNHEKHKGFTSYLDEFLSAIKIFGYLEKPVFHELTKSMKTEKLQEGEIILLDDSIGFTIVVEGTLQILHKVENRRMGAFSSSQDFDSPFVSPMDDDGYLINGERFQLLNIVKSGNPLSSLVSILKLFSNSPVQPPSSMQDEERAQRLSTSGDSSDAQSPRINITGHINSFLDSTVHHRFNTTDGSCNTINTNNSNNSNSTNNINNSNTSSNDNRASTPISPIEFDSNFDNMSESSSNTTSPKLPELIARASSDCTIAIIPSSSFQRLLAKYPRSASHIIQMILTKLYRVTFQTAHTYLGLTNEIIFTEFQSMNKDSVKLPEVFRRSIIGYFTDQQDNSASTAKSKKQKRPQMHRLDSNSSVSYGSRHVVLNSRDQYNPGDLLSNVPLPRLSTPQRNNLSASTSSSTLSTGDNKPKLLNNFSTSHFEETETSSWRLALIDIIFQQLDITKDTIQRPVSDNISLSEQFPDDQSLRRRSSYSSFASLSSSVATQSSNRLVTFLPKEAHQFSRLEKKGNKLPKLRKNLQEPNVSRSREEKTHPLDEHRNEKNNNDGQFSDFETVKEDFSKCIKILRFEGNETILYQNSNPQGIFYVVSGEVDVISETTNPDTNESHERILYTVSEGFVLGCLSSILGCKSLVSLKVSKGPAYLALIPYDDLERLCDKYFMIYLRLSEMLTNSLSPNLLRLDYFLEWIHLDSSETLFNQGDPANGVYLVLNGRLRQLFYEDEESDVVTQMAELSKGESFGEVEVLTAINRLNTVVAIRESELARIPRTLFEFLAIEHPSIMIHVSRMVAKKAMLMNFKSGIGFTGTEKKSKAVKRNTDDQKRFDFNLNIKSNQSSKKNNSWSNTVNYKTITILPITEGLPVEEFAYKLINALRSCGKSTIGLNQRTTLSHLGRHAFDKLSTLKQSGYFSELEELYEIVVYIADTPVSSSWTQTCISQGDCILLLADAMREPKVGEFERLLLKSKTTARTDLVLIYPERFVVPGSTSKWLKNRIWIQSHHHVQFTPSDKIHEPEPILNNKPLSQLVEKFKENTKRTQESFVKYLPDSIKTTVETLSGKYINPKANSKFYTSVNPVKNDFLRLARILSGQAVGLVLGGGGARGLSHLGIIKALEERGIPVDIIGGTSIGSFVGGLYAMDYDLVPMYGRVKKFAGRVGSVWRTLTDLTWPVTSYTTGHEFNRGIWKTFRDYRIEDFWLPYYCNSTNITESVQEIHTSGVAWRYIRASMSLAGLLPPIVDNGNMLLDGGYVDNLPVTEMKQRGCRIIFAVDVGSVDDRTPVSYGDSLNGFWIILNRWNPFSKHPNIPNMAEIQMRLGYVASVNALERAKNTPGVVYMRPPIENYATLDFGKFEEIYQVGVAYGHDFLQHLQDTNQLPQIAGTTGLVLSDKQNMLQRRNSI</sequence>
<keyword evidence="5 14" id="KW-0812">Transmembrane</keyword>
<feature type="compositionally biased region" description="Low complexity" evidence="15">
    <location>
        <begin position="476"/>
        <end position="487"/>
    </location>
</feature>
<dbReference type="InterPro" id="IPR001423">
    <property type="entry name" value="LysoPLipase_patatin_CS"/>
</dbReference>
<feature type="domain" description="Cyclic nucleotide-binding" evidence="16">
    <location>
        <begin position="745"/>
        <end position="856"/>
    </location>
</feature>
<dbReference type="Pfam" id="PF24179">
    <property type="entry name" value="NTE_Ploop"/>
    <property type="match status" value="1"/>
</dbReference>
<feature type="compositionally biased region" description="Low complexity" evidence="15">
    <location>
        <begin position="268"/>
        <end position="289"/>
    </location>
</feature>
<keyword evidence="7 13" id="KW-0378">Hydrolase</keyword>
<dbReference type="InterPro" id="IPR014710">
    <property type="entry name" value="RmlC-like_jellyroll"/>
</dbReference>
<comment type="subcellular location">
    <subcellularLocation>
        <location evidence="1 14">Endoplasmic reticulum membrane</location>
    </subcellularLocation>
</comment>
<dbReference type="InterPro" id="IPR002641">
    <property type="entry name" value="PNPLA_dom"/>
</dbReference>
<keyword evidence="6" id="KW-0677">Repeat</keyword>
<feature type="active site" description="Proton acceptor" evidence="13">
    <location>
        <position position="1326"/>
    </location>
</feature>
<reference evidence="18 19" key="1">
    <citation type="journal article" date="2015" name="Biotechnol. Biofuels">
        <title>Genetic basis of the highly efficient yeast Kluyveromyces marxianus: complete genome sequence and transcriptome analyses.</title>
        <authorList>
            <person name="Lertwattanasakul N."/>
            <person name="Kosaka T."/>
            <person name="Hosoyama A."/>
            <person name="Suzuki Y."/>
            <person name="Rodrussamee N."/>
            <person name="Matsutani M."/>
            <person name="Murata M."/>
            <person name="Fujimoto N."/>
            <person name="Suprayogi"/>
            <person name="Tsuchikane K."/>
            <person name="Limtong S."/>
            <person name="Fujita N."/>
            <person name="Yamada M."/>
        </authorList>
    </citation>
    <scope>NUCLEOTIDE SEQUENCE [LARGE SCALE GENOMIC DNA]</scope>
    <source>
        <strain evidence="19">DMKU3-1042 / BCC 29191 / NBRC 104275</strain>
    </source>
</reference>
<proteinExistence type="inferred from homology"/>
<dbReference type="Pfam" id="PF01734">
    <property type="entry name" value="Patatin"/>
    <property type="match status" value="1"/>
</dbReference>
<dbReference type="PANTHER" id="PTHR14226">
    <property type="entry name" value="NEUROPATHY TARGET ESTERASE/SWISS CHEESE D.MELANOGASTER"/>
    <property type="match status" value="1"/>
</dbReference>
<feature type="compositionally biased region" description="Polar residues" evidence="15">
    <location>
        <begin position="305"/>
        <end position="319"/>
    </location>
</feature>
<dbReference type="CDD" id="cd00038">
    <property type="entry name" value="CAP_ED"/>
    <property type="match status" value="2"/>
</dbReference>
<dbReference type="SUPFAM" id="SSF52151">
    <property type="entry name" value="FabD/lysophospholipase-like"/>
    <property type="match status" value="1"/>
</dbReference>
<evidence type="ECO:0000256" key="1">
    <source>
        <dbReference type="ARBA" id="ARBA00004586"/>
    </source>
</evidence>
<dbReference type="InterPro" id="IPR016035">
    <property type="entry name" value="Acyl_Trfase/lysoPLipase"/>
</dbReference>
<feature type="region of interest" description="Disordered" evidence="15">
    <location>
        <begin position="268"/>
        <end position="319"/>
    </location>
</feature>
<evidence type="ECO:0000256" key="13">
    <source>
        <dbReference type="PROSITE-ProRule" id="PRU01161"/>
    </source>
</evidence>
<evidence type="ECO:0000256" key="7">
    <source>
        <dbReference type="ARBA" id="ARBA00022801"/>
    </source>
</evidence>
<dbReference type="GO" id="GO:0004622">
    <property type="term" value="F:phosphatidylcholine lysophospholipase activity"/>
    <property type="evidence" value="ECO:0007669"/>
    <property type="project" value="UniProtKB-EC"/>
</dbReference>
<evidence type="ECO:0000313" key="18">
    <source>
        <dbReference type="EMBL" id="BAO40831.1"/>
    </source>
</evidence>
<keyword evidence="8 14" id="KW-0256">Endoplasmic reticulum</keyword>
<feature type="region of interest" description="Disordered" evidence="15">
    <location>
        <begin position="589"/>
        <end position="633"/>
    </location>
</feature>
<comment type="similarity">
    <text evidence="2 14">Belongs to the NTE family.</text>
</comment>
<feature type="short sequence motif" description="GXGXXG" evidence="13">
    <location>
        <begin position="1179"/>
        <end position="1184"/>
    </location>
</feature>
<dbReference type="SUPFAM" id="SSF51206">
    <property type="entry name" value="cAMP-binding domain-like"/>
    <property type="match status" value="3"/>
</dbReference>
<feature type="transmembrane region" description="Helical" evidence="14">
    <location>
        <begin position="21"/>
        <end position="43"/>
    </location>
</feature>
<feature type="region of interest" description="Disordered" evidence="15">
    <location>
        <begin position="451"/>
        <end position="491"/>
    </location>
</feature>
<feature type="region of interest" description="Disordered" evidence="15">
    <location>
        <begin position="209"/>
        <end position="238"/>
    </location>
</feature>
<evidence type="ECO:0000256" key="12">
    <source>
        <dbReference type="ARBA" id="ARBA00023136"/>
    </source>
</evidence>
<evidence type="ECO:0000256" key="3">
    <source>
        <dbReference type="ARBA" id="ARBA00013274"/>
    </source>
</evidence>
<evidence type="ECO:0000259" key="17">
    <source>
        <dbReference type="PROSITE" id="PS51635"/>
    </source>
</evidence>
<dbReference type="GO" id="GO:0005789">
    <property type="term" value="C:endoplasmic reticulum membrane"/>
    <property type="evidence" value="ECO:0007669"/>
    <property type="project" value="UniProtKB-SubCell"/>
</dbReference>
<feature type="compositionally biased region" description="Basic residues" evidence="15">
    <location>
        <begin position="421"/>
        <end position="430"/>
    </location>
</feature>
<gene>
    <name evidence="18" type="primary">NTE1</name>
    <name evidence="18" type="ORF">KLMA_50177</name>
</gene>
<evidence type="ECO:0000256" key="11">
    <source>
        <dbReference type="ARBA" id="ARBA00023098"/>
    </source>
</evidence>
<dbReference type="PROSITE" id="PS50042">
    <property type="entry name" value="CNMP_BINDING_3"/>
    <property type="match status" value="2"/>
</dbReference>
<evidence type="ECO:0000256" key="15">
    <source>
        <dbReference type="SAM" id="MobiDB-lite"/>
    </source>
</evidence>
<dbReference type="VEuPathDB" id="FungiDB:KLMA_50177"/>
<evidence type="ECO:0000256" key="9">
    <source>
        <dbReference type="ARBA" id="ARBA00022963"/>
    </source>
</evidence>
<keyword evidence="10 14" id="KW-1133">Transmembrane helix</keyword>
<dbReference type="InterPro" id="IPR056556">
    <property type="entry name" value="NTE1_P-loop_dom"/>
</dbReference>